<keyword evidence="2" id="KW-1185">Reference proteome</keyword>
<reference evidence="1" key="1">
    <citation type="submission" date="2022-01" db="EMBL/GenBank/DDBJ databases">
        <title>Jiella avicenniae sp. nov., a novel endophytic bacterium isolated from bark of Avicennia marina.</title>
        <authorList>
            <person name="Tuo L."/>
        </authorList>
    </citation>
    <scope>NUCLEOTIDE SEQUENCE</scope>
    <source>
        <strain evidence="1">CBK1P-4</strain>
    </source>
</reference>
<evidence type="ECO:0000313" key="1">
    <source>
        <dbReference type="EMBL" id="MCE7030856.1"/>
    </source>
</evidence>
<proteinExistence type="predicted"/>
<organism evidence="1 2">
    <name type="scientific">Jiella avicenniae</name>
    <dbReference type="NCBI Taxonomy" id="2907202"/>
    <lineage>
        <taxon>Bacteria</taxon>
        <taxon>Pseudomonadati</taxon>
        <taxon>Pseudomonadota</taxon>
        <taxon>Alphaproteobacteria</taxon>
        <taxon>Hyphomicrobiales</taxon>
        <taxon>Aurantimonadaceae</taxon>
        <taxon>Jiella</taxon>
    </lineage>
</organism>
<dbReference type="RefSeq" id="WP_233721927.1">
    <property type="nucleotide sequence ID" value="NZ_JAJUWU010000031.1"/>
</dbReference>
<dbReference type="AlphaFoldDB" id="A0A9X1P5J5"/>
<evidence type="ECO:0000313" key="2">
    <source>
        <dbReference type="Proteomes" id="UP001139035"/>
    </source>
</evidence>
<comment type="caution">
    <text evidence="1">The sequence shown here is derived from an EMBL/GenBank/DDBJ whole genome shotgun (WGS) entry which is preliminary data.</text>
</comment>
<accession>A0A9X1P5J5</accession>
<protein>
    <submittedName>
        <fullName evidence="1">Uncharacterized protein</fullName>
    </submittedName>
</protein>
<dbReference type="Proteomes" id="UP001139035">
    <property type="component" value="Unassembled WGS sequence"/>
</dbReference>
<name>A0A9X1P5J5_9HYPH</name>
<dbReference type="PROSITE" id="PS51257">
    <property type="entry name" value="PROKAR_LIPOPROTEIN"/>
    <property type="match status" value="1"/>
</dbReference>
<dbReference type="EMBL" id="JAJUWU010000031">
    <property type="protein sequence ID" value="MCE7030856.1"/>
    <property type="molecule type" value="Genomic_DNA"/>
</dbReference>
<sequence length="255" mass="27864">MKGIARSLSVAGLLIFLYGCFHQLALSLVDFPIVRTASAIEGASSFPEVSASTIDSIRSEIREGRACGGAFHRGRVTLSMFVAEWESQRATIAEERLSALEAAAQSLRDALRCSPEDGNLWSVLAFVERSIALEPNRFTAMMRLSTEASPVDARVLTQRWLLLAPLLRLPGVSVGAEFDADLNRALLLTKPRTALDITAVLRANGSTELAEQSFLALPDARIEELTQIATGARSTFGRGERYRTFDFRPFNSNAD</sequence>
<gene>
    <name evidence="1" type="ORF">LZD57_22960</name>
</gene>